<feature type="region of interest" description="Disordered" evidence="2">
    <location>
        <begin position="937"/>
        <end position="968"/>
    </location>
</feature>
<dbReference type="PROSITE" id="PS00028">
    <property type="entry name" value="ZINC_FINGER_C2H2_1"/>
    <property type="match status" value="1"/>
</dbReference>
<keyword evidence="5" id="KW-1185">Reference proteome</keyword>
<dbReference type="EMBL" id="JAPWDV010000001">
    <property type="protein sequence ID" value="KAJ6225293.1"/>
    <property type="molecule type" value="Genomic_DNA"/>
</dbReference>
<comment type="caution">
    <text evidence="4">The sequence shown here is derived from an EMBL/GenBank/DDBJ whole genome shotgun (WGS) entry which is preliminary data.</text>
</comment>
<feature type="compositionally biased region" description="Basic and acidic residues" evidence="2">
    <location>
        <begin position="744"/>
        <end position="760"/>
    </location>
</feature>
<dbReference type="InterPro" id="IPR013087">
    <property type="entry name" value="Znf_C2H2_type"/>
</dbReference>
<feature type="compositionally biased region" description="Polar residues" evidence="2">
    <location>
        <begin position="77"/>
        <end position="108"/>
    </location>
</feature>
<sequence>MKPDSGPFNRSRIGHPGSASSGNASMLHSIYPGSKSHDHLSDEIAYGNRVADGPHPTRKMGLDVHPPTSMVRDYQSPIDSYSYEGNGSKKVSYSPSNKQTENNPNMNEYSGRVSYDSKYDFLSAGSGNVRHQTGGFGNEERSVSKIQSSYSSDEPGISQSSRDSFMPYERERSREMDPPSMRDRGSVMSTSLDKYYTSEEIKRFNEYNRCLIMSSPGRQKKFYASLSLEEYTRFQDYIQLENSKKRSMVSVASPPPVPSVPMKNSNVPPPPPIPNPYGPSFSSSYSYSSFYDDDKLAQMSSKSRIDQAILQRHLSNSKKPSSSPHPYMKSSYDYLDTVYGQEMDIDIGPMSRYTEFEMSRRSPSPLSSRDLSFQKYRYRSDSRSRSRSPSRSYSSRSRSPLYSRRSPPGSASHYRSYERRDERGDERRNSRRSRENLSVRPNPKSPKKAPPASNSRNNIKLDPEQEYHYLINSLDKIKKIYKIKLDELEEIKKKEKEDSYLYKKASRSVKDVEKTINIMEKRIELNREKVSGSAGEKGKQANDKKKPIKSSSSSTPKTPEKGKMNETQVKKSETKSNENVADVEAMEIEVDNSINLTVSSTNVIPATQENVAKLPKIPKISKKVESKEVVEDKNEKSKKEEHVSTKNVKEISPKKSSANKETEENKKEKLSEKSTPVAKGVIGAVTEDEIDKIMPHFQWCCLCKNFFETPDEFMSHLHRETHMSGLRSSDFAIIKRAEEKFDTQTFNEMKKQNDQPKVVESESANVPNSDDPSNSDETNQIPVGFLGTEFLYPSKAFYCDLCAKFMCTTVQTELHLRSEKHIALYKKYLQKNNEYEIKMTQQRKNTFKSSHLLRSLVRMKDKGEDIVSRVNQASLQRKREKDQERLKANKSNSSTKKRVKTSSVSQPGSSEVETIMTNLLEKVQTDPSNNQIDIQQTKESNQKSELNDENSLSAQNVEDSINTPIMDTSDQFVKKQIKKANNDIEMTQNNQILNGSKNLVQKENGDSSDTIIENEQPEEEFDEEFEIVDLGNDSSELRELLNLTDMEYNQLTNEGQNLSSSNGGPDLENVKTVDEDEQEEECFDVIDEA</sequence>
<dbReference type="GO" id="GO:0045892">
    <property type="term" value="P:negative regulation of DNA-templated transcription"/>
    <property type="evidence" value="ECO:0007669"/>
    <property type="project" value="TreeGrafter"/>
</dbReference>
<reference evidence="4" key="1">
    <citation type="submission" date="2022-12" db="EMBL/GenBank/DDBJ databases">
        <title>Genome assemblies of Blomia tropicalis.</title>
        <authorList>
            <person name="Cui Y."/>
        </authorList>
    </citation>
    <scope>NUCLEOTIDE SEQUENCE</scope>
    <source>
        <tissue evidence="4">Adult mites</tissue>
    </source>
</reference>
<feature type="compositionally biased region" description="Low complexity" evidence="2">
    <location>
        <begin position="361"/>
        <end position="371"/>
    </location>
</feature>
<evidence type="ECO:0000313" key="5">
    <source>
        <dbReference type="Proteomes" id="UP001142055"/>
    </source>
</evidence>
<feature type="compositionally biased region" description="Polar residues" evidence="2">
    <location>
        <begin position="949"/>
        <end position="968"/>
    </location>
</feature>
<dbReference type="InterPro" id="IPR036236">
    <property type="entry name" value="Znf_C2H2_sf"/>
</dbReference>
<evidence type="ECO:0000313" key="4">
    <source>
        <dbReference type="EMBL" id="KAJ6225293.1"/>
    </source>
</evidence>
<dbReference type="GO" id="GO:0005654">
    <property type="term" value="C:nucleoplasm"/>
    <property type="evidence" value="ECO:0007669"/>
    <property type="project" value="TreeGrafter"/>
</dbReference>
<feature type="compositionally biased region" description="Polar residues" evidence="2">
    <location>
        <begin position="762"/>
        <end position="779"/>
    </location>
</feature>
<evidence type="ECO:0000259" key="3">
    <source>
        <dbReference type="PROSITE" id="PS00028"/>
    </source>
</evidence>
<dbReference type="AlphaFoldDB" id="A0A9Q0RR92"/>
<evidence type="ECO:0000256" key="1">
    <source>
        <dbReference type="SAM" id="Coils"/>
    </source>
</evidence>
<feature type="region of interest" description="Disordered" evidence="2">
    <location>
        <begin position="1"/>
        <end position="109"/>
    </location>
</feature>
<protein>
    <recommendedName>
        <fullName evidence="3">C2H2-type domain-containing protein</fullName>
    </recommendedName>
</protein>
<feature type="compositionally biased region" description="Basic and acidic residues" evidence="2">
    <location>
        <begin position="529"/>
        <end position="545"/>
    </location>
</feature>
<dbReference type="InterPro" id="IPR055309">
    <property type="entry name" value="Znf318-like"/>
</dbReference>
<accession>A0A9Q0RR92</accession>
<feature type="region of interest" description="Disordered" evidence="2">
    <location>
        <begin position="126"/>
        <end position="186"/>
    </location>
</feature>
<dbReference type="PANTHER" id="PTHR15577">
    <property type="entry name" value="ZINC FINGER CONTAINING PROTEIN"/>
    <property type="match status" value="1"/>
</dbReference>
<feature type="compositionally biased region" description="Acidic residues" evidence="2">
    <location>
        <begin position="1074"/>
        <end position="1089"/>
    </location>
</feature>
<name>A0A9Q0RR92_BLOTA</name>
<dbReference type="OMA" id="DEYWIET"/>
<feature type="compositionally biased region" description="Basic and acidic residues" evidence="2">
    <location>
        <begin position="877"/>
        <end position="887"/>
    </location>
</feature>
<feature type="region of interest" description="Disordered" evidence="2">
    <location>
        <begin position="624"/>
        <end position="675"/>
    </location>
</feature>
<feature type="region of interest" description="Disordered" evidence="2">
    <location>
        <begin position="529"/>
        <end position="582"/>
    </location>
</feature>
<organism evidence="4 5">
    <name type="scientific">Blomia tropicalis</name>
    <name type="common">Mite</name>
    <dbReference type="NCBI Taxonomy" id="40697"/>
    <lineage>
        <taxon>Eukaryota</taxon>
        <taxon>Metazoa</taxon>
        <taxon>Ecdysozoa</taxon>
        <taxon>Arthropoda</taxon>
        <taxon>Chelicerata</taxon>
        <taxon>Arachnida</taxon>
        <taxon>Acari</taxon>
        <taxon>Acariformes</taxon>
        <taxon>Sarcoptiformes</taxon>
        <taxon>Astigmata</taxon>
        <taxon>Glycyphagoidea</taxon>
        <taxon>Echimyopodidae</taxon>
        <taxon>Blomia</taxon>
    </lineage>
</organism>
<dbReference type="GO" id="GO:0045893">
    <property type="term" value="P:positive regulation of DNA-templated transcription"/>
    <property type="evidence" value="ECO:0007669"/>
    <property type="project" value="TreeGrafter"/>
</dbReference>
<feature type="compositionally biased region" description="Polar residues" evidence="2">
    <location>
        <begin position="144"/>
        <end position="163"/>
    </location>
</feature>
<feature type="compositionally biased region" description="Basic and acidic residues" evidence="2">
    <location>
        <begin position="168"/>
        <end position="185"/>
    </location>
</feature>
<dbReference type="Proteomes" id="UP001142055">
    <property type="component" value="Chromosome 1"/>
</dbReference>
<proteinExistence type="predicted"/>
<feature type="compositionally biased region" description="Basic and acidic residues" evidence="2">
    <location>
        <begin position="415"/>
        <end position="437"/>
    </location>
</feature>
<dbReference type="PANTHER" id="PTHR15577:SF2">
    <property type="entry name" value="ZINC FINGER PROTEIN 318"/>
    <property type="match status" value="1"/>
</dbReference>
<feature type="region of interest" description="Disordered" evidence="2">
    <location>
        <begin position="356"/>
        <end position="461"/>
    </location>
</feature>
<feature type="compositionally biased region" description="Low complexity" evidence="2">
    <location>
        <begin position="387"/>
        <end position="410"/>
    </location>
</feature>
<dbReference type="SUPFAM" id="SSF57667">
    <property type="entry name" value="beta-beta-alpha zinc fingers"/>
    <property type="match status" value="1"/>
</dbReference>
<feature type="region of interest" description="Disordered" evidence="2">
    <location>
        <begin position="868"/>
        <end position="911"/>
    </location>
</feature>
<feature type="region of interest" description="Disordered" evidence="2">
    <location>
        <begin position="744"/>
        <end position="779"/>
    </location>
</feature>
<feature type="region of interest" description="Disordered" evidence="2">
    <location>
        <begin position="1051"/>
        <end position="1089"/>
    </location>
</feature>
<feature type="region of interest" description="Disordered" evidence="2">
    <location>
        <begin position="988"/>
        <end position="1009"/>
    </location>
</feature>
<feature type="coiled-coil region" evidence="1">
    <location>
        <begin position="471"/>
        <end position="529"/>
    </location>
</feature>
<keyword evidence="1" id="KW-0175">Coiled coil</keyword>
<feature type="domain" description="C2H2-type" evidence="3">
    <location>
        <begin position="799"/>
        <end position="821"/>
    </location>
</feature>
<feature type="compositionally biased region" description="Polar residues" evidence="2">
    <location>
        <begin position="1051"/>
        <end position="1063"/>
    </location>
</feature>
<feature type="compositionally biased region" description="Basic and acidic residues" evidence="2">
    <location>
        <begin position="624"/>
        <end position="672"/>
    </location>
</feature>
<evidence type="ECO:0000256" key="2">
    <source>
        <dbReference type="SAM" id="MobiDB-lite"/>
    </source>
</evidence>
<gene>
    <name evidence="4" type="ORF">RDWZM_003838</name>
</gene>
<feature type="compositionally biased region" description="Basic and acidic residues" evidence="2">
    <location>
        <begin position="558"/>
        <end position="576"/>
    </location>
</feature>